<protein>
    <recommendedName>
        <fullName evidence="3">Probable multidrug resistance protein NorM</fullName>
    </recommendedName>
    <alternativeName>
        <fullName evidence="11">Multidrug-efflux transporter</fullName>
    </alternativeName>
</protein>
<comment type="caution">
    <text evidence="13">The sequence shown here is derived from an EMBL/GenBank/DDBJ whole genome shotgun (WGS) entry which is preliminary data.</text>
</comment>
<dbReference type="AlphaFoldDB" id="A0A833M9P4"/>
<feature type="transmembrane region" description="Helical" evidence="12">
    <location>
        <begin position="329"/>
        <end position="351"/>
    </location>
</feature>
<feature type="transmembrane region" description="Helical" evidence="12">
    <location>
        <begin position="256"/>
        <end position="277"/>
    </location>
</feature>
<name>A0A833M9P4_9FIRM</name>
<sequence>MNLEISEPSQKEIRKKILSMILPITIENILQMTAGFVAMAMIGRISAASIGAVGLSQRIVGIIWALFKGVTTGATVFVAQAYGANDTIRLKKVVQQTLLSSILLVLALQQIIYWFAPDILKIFGAKGNILIDGTLYLRTVSWGLPFMAIILVVTGISQGMGNAKTPAKIALIMNLINISLGYILIFGPLGLPSIGLKGAGIAMVSSQFVAALLGLYVLFNRNGVLGSLFNLDFFKLDIKQVLEVYRVGSPSAAESIFWQLSSLLITMMILSFGELALASYQLGLQTESISYMPAMGFGIAATAFIGQTIGANNPQLGRKYIKEIVKGSLLVTALASAILLFMPAIVLRLLTDQQEVIDLGVKYLILMGLVQIPQSMSGVLNGALRGAGYTKVPMIVAGTGLWAIRIPVSYILYRYFNTSVTAIWMVMSIDLIFRFLLSFYLYKKYDVYNNSRVVLKEIEI</sequence>
<dbReference type="PIRSF" id="PIRSF006603">
    <property type="entry name" value="DinF"/>
    <property type="match status" value="1"/>
</dbReference>
<comment type="function">
    <text evidence="1">Multidrug efflux pump.</text>
</comment>
<feature type="transmembrane region" description="Helical" evidence="12">
    <location>
        <begin position="97"/>
        <end position="116"/>
    </location>
</feature>
<keyword evidence="8 12" id="KW-1133">Transmembrane helix</keyword>
<comment type="subcellular location">
    <subcellularLocation>
        <location evidence="2">Cell membrane</location>
        <topology evidence="2">Multi-pass membrane protein</topology>
    </subcellularLocation>
</comment>
<evidence type="ECO:0000256" key="8">
    <source>
        <dbReference type="ARBA" id="ARBA00022989"/>
    </source>
</evidence>
<dbReference type="GO" id="GO:0042910">
    <property type="term" value="F:xenobiotic transmembrane transporter activity"/>
    <property type="evidence" value="ECO:0007669"/>
    <property type="project" value="InterPro"/>
</dbReference>
<feature type="transmembrane region" description="Helical" evidence="12">
    <location>
        <begin position="363"/>
        <end position="383"/>
    </location>
</feature>
<dbReference type="GO" id="GO:0006811">
    <property type="term" value="P:monoatomic ion transport"/>
    <property type="evidence" value="ECO:0007669"/>
    <property type="project" value="UniProtKB-KW"/>
</dbReference>
<evidence type="ECO:0000256" key="5">
    <source>
        <dbReference type="ARBA" id="ARBA00022449"/>
    </source>
</evidence>
<feature type="transmembrane region" description="Helical" evidence="12">
    <location>
        <begin position="289"/>
        <end position="309"/>
    </location>
</feature>
<feature type="transmembrane region" description="Helical" evidence="12">
    <location>
        <begin position="422"/>
        <end position="442"/>
    </location>
</feature>
<feature type="transmembrane region" description="Helical" evidence="12">
    <location>
        <begin position="136"/>
        <end position="157"/>
    </location>
</feature>
<keyword evidence="4" id="KW-0813">Transport</keyword>
<evidence type="ECO:0000256" key="11">
    <source>
        <dbReference type="ARBA" id="ARBA00031636"/>
    </source>
</evidence>
<feature type="transmembrane region" description="Helical" evidence="12">
    <location>
        <begin position="169"/>
        <end position="187"/>
    </location>
</feature>
<dbReference type="NCBIfam" id="TIGR00797">
    <property type="entry name" value="matE"/>
    <property type="match status" value="1"/>
</dbReference>
<keyword evidence="10 12" id="KW-0472">Membrane</keyword>
<evidence type="ECO:0000313" key="14">
    <source>
        <dbReference type="Proteomes" id="UP000465601"/>
    </source>
</evidence>
<evidence type="ECO:0000256" key="2">
    <source>
        <dbReference type="ARBA" id="ARBA00004651"/>
    </source>
</evidence>
<dbReference type="GO" id="GO:0005886">
    <property type="term" value="C:plasma membrane"/>
    <property type="evidence" value="ECO:0007669"/>
    <property type="project" value="UniProtKB-SubCell"/>
</dbReference>
<dbReference type="PANTHER" id="PTHR43298:SF4">
    <property type="entry name" value="DRUG_SODIUM ANTIPORTER"/>
    <property type="match status" value="1"/>
</dbReference>
<keyword evidence="9" id="KW-0406">Ion transport</keyword>
<feature type="transmembrane region" description="Helical" evidence="12">
    <location>
        <begin position="62"/>
        <end position="85"/>
    </location>
</feature>
<evidence type="ECO:0000313" key="13">
    <source>
        <dbReference type="EMBL" id="KAB3529059.1"/>
    </source>
</evidence>
<dbReference type="RefSeq" id="WP_151866296.1">
    <property type="nucleotide sequence ID" value="NZ_WBZB01000037.1"/>
</dbReference>
<gene>
    <name evidence="13" type="ORF">F8153_10420</name>
</gene>
<evidence type="ECO:0000256" key="3">
    <source>
        <dbReference type="ARBA" id="ARBA00020268"/>
    </source>
</evidence>
<dbReference type="PANTHER" id="PTHR43298">
    <property type="entry name" value="MULTIDRUG RESISTANCE PROTEIN NORM-RELATED"/>
    <property type="match status" value="1"/>
</dbReference>
<evidence type="ECO:0000256" key="10">
    <source>
        <dbReference type="ARBA" id="ARBA00023136"/>
    </source>
</evidence>
<dbReference type="InterPro" id="IPR002528">
    <property type="entry name" value="MATE_fam"/>
</dbReference>
<evidence type="ECO:0000256" key="12">
    <source>
        <dbReference type="SAM" id="Phobius"/>
    </source>
</evidence>
<dbReference type="OrthoDB" id="62420at2"/>
<evidence type="ECO:0000256" key="7">
    <source>
        <dbReference type="ARBA" id="ARBA00022692"/>
    </source>
</evidence>
<keyword evidence="14" id="KW-1185">Reference proteome</keyword>
<keyword evidence="5" id="KW-0050">Antiport</keyword>
<dbReference type="InterPro" id="IPR048279">
    <property type="entry name" value="MdtK-like"/>
</dbReference>
<dbReference type="InterPro" id="IPR050222">
    <property type="entry name" value="MATE_MdtK"/>
</dbReference>
<feature type="transmembrane region" description="Helical" evidence="12">
    <location>
        <begin position="395"/>
        <end position="416"/>
    </location>
</feature>
<dbReference type="Proteomes" id="UP000465601">
    <property type="component" value="Unassembled WGS sequence"/>
</dbReference>
<keyword evidence="7 12" id="KW-0812">Transmembrane</keyword>
<proteinExistence type="predicted"/>
<dbReference type="EMBL" id="WBZB01000037">
    <property type="protein sequence ID" value="KAB3529059.1"/>
    <property type="molecule type" value="Genomic_DNA"/>
</dbReference>
<feature type="transmembrane region" description="Helical" evidence="12">
    <location>
        <begin position="199"/>
        <end position="219"/>
    </location>
</feature>
<organism evidence="13 14">
    <name type="scientific">Alkaliphilus serpentinus</name>
    <dbReference type="NCBI Taxonomy" id="1482731"/>
    <lineage>
        <taxon>Bacteria</taxon>
        <taxon>Bacillati</taxon>
        <taxon>Bacillota</taxon>
        <taxon>Clostridia</taxon>
        <taxon>Peptostreptococcales</taxon>
        <taxon>Natronincolaceae</taxon>
        <taxon>Alkaliphilus</taxon>
    </lineage>
</organism>
<accession>A0A833M9P4</accession>
<evidence type="ECO:0000256" key="9">
    <source>
        <dbReference type="ARBA" id="ARBA00023065"/>
    </source>
</evidence>
<evidence type="ECO:0000256" key="4">
    <source>
        <dbReference type="ARBA" id="ARBA00022448"/>
    </source>
</evidence>
<dbReference type="CDD" id="cd13137">
    <property type="entry name" value="MATE_NorM_like"/>
    <property type="match status" value="1"/>
</dbReference>
<evidence type="ECO:0000256" key="6">
    <source>
        <dbReference type="ARBA" id="ARBA00022475"/>
    </source>
</evidence>
<evidence type="ECO:0000256" key="1">
    <source>
        <dbReference type="ARBA" id="ARBA00003408"/>
    </source>
</evidence>
<dbReference type="Pfam" id="PF01554">
    <property type="entry name" value="MatE"/>
    <property type="match status" value="2"/>
</dbReference>
<keyword evidence="6" id="KW-1003">Cell membrane</keyword>
<reference evidence="13 14" key="1">
    <citation type="submission" date="2019-10" db="EMBL/GenBank/DDBJ databases">
        <title>Alkaliphilus serpentinus sp. nov. and Alkaliphilus pronyensis sp. nov., two novel anaerobic alkaliphilic species isolated from the serpentinized-hosted hydrothermal field of the Prony Bay (New Caledonia).</title>
        <authorList>
            <person name="Postec A."/>
        </authorList>
    </citation>
    <scope>NUCLEOTIDE SEQUENCE [LARGE SCALE GENOMIC DNA]</scope>
    <source>
        <strain evidence="13 14">LacT</strain>
    </source>
</reference>
<feature type="transmembrane region" description="Helical" evidence="12">
    <location>
        <begin position="21"/>
        <end position="42"/>
    </location>
</feature>
<dbReference type="GO" id="GO:0015297">
    <property type="term" value="F:antiporter activity"/>
    <property type="evidence" value="ECO:0007669"/>
    <property type="project" value="UniProtKB-KW"/>
</dbReference>